<feature type="non-terminal residue" evidence="2">
    <location>
        <position position="61"/>
    </location>
</feature>
<proteinExistence type="predicted"/>
<protein>
    <submittedName>
        <fullName evidence="2">Uncharacterized protein</fullName>
    </submittedName>
</protein>
<evidence type="ECO:0000256" key="1">
    <source>
        <dbReference type="SAM" id="MobiDB-lite"/>
    </source>
</evidence>
<sequence>MKTNEELLSRPGSPLYKLNHDDENERKKTLKRWRILNKYLVLPLYRLRIFPLFGFGRIFLV</sequence>
<organism evidence="2">
    <name type="scientific">marine sediment metagenome</name>
    <dbReference type="NCBI Taxonomy" id="412755"/>
    <lineage>
        <taxon>unclassified sequences</taxon>
        <taxon>metagenomes</taxon>
        <taxon>ecological metagenomes</taxon>
    </lineage>
</organism>
<dbReference type="EMBL" id="BARU01012119">
    <property type="protein sequence ID" value="GAH37266.1"/>
    <property type="molecule type" value="Genomic_DNA"/>
</dbReference>
<feature type="region of interest" description="Disordered" evidence="1">
    <location>
        <begin position="1"/>
        <end position="20"/>
    </location>
</feature>
<comment type="caution">
    <text evidence="2">The sequence shown here is derived from an EMBL/GenBank/DDBJ whole genome shotgun (WGS) entry which is preliminary data.</text>
</comment>
<accession>X1EV44</accession>
<name>X1EV44_9ZZZZ</name>
<evidence type="ECO:0000313" key="2">
    <source>
        <dbReference type="EMBL" id="GAH37266.1"/>
    </source>
</evidence>
<gene>
    <name evidence="2" type="ORF">S03H2_22488</name>
</gene>
<dbReference type="AlphaFoldDB" id="X1EV44"/>
<reference evidence="2" key="1">
    <citation type="journal article" date="2014" name="Front. Microbiol.">
        <title>High frequency of phylogenetically diverse reductive dehalogenase-homologous genes in deep subseafloor sedimentary metagenomes.</title>
        <authorList>
            <person name="Kawai M."/>
            <person name="Futagami T."/>
            <person name="Toyoda A."/>
            <person name="Takaki Y."/>
            <person name="Nishi S."/>
            <person name="Hori S."/>
            <person name="Arai W."/>
            <person name="Tsubouchi T."/>
            <person name="Morono Y."/>
            <person name="Uchiyama I."/>
            <person name="Ito T."/>
            <person name="Fujiyama A."/>
            <person name="Inagaki F."/>
            <person name="Takami H."/>
        </authorList>
    </citation>
    <scope>NUCLEOTIDE SEQUENCE</scope>
    <source>
        <strain evidence="2">Expedition CK06-06</strain>
    </source>
</reference>